<sequence length="492" mass="51001">MLWPAALAGTACLLLTAPFAGDAGTGWTAAWGGTALAVLALLDRLRRRHRGAAAEAARAAEQARRADADRRARLETQAALVREEAEYLVRTRIAAVLDGEPVPPPLHGGLIDEGVARELERVLDVAADAVEEGRERRESLRLAVVALARRVQAAAHRIQEEASLMADRHPGDADVLATSMGVDHSAAQQARLAQSLAVLCGEGPGQQWQEPLALVDVVRAASGRITAYRRVEVSGDPDVAAAAQVVEPLIHLVAELLANATQSSPPATAVTVTVRPVQRGAVVEIDDGGVGMDDHALEQAREVVSGRRELGIGEVGEVPQTGLAVVGRYARRHGFGADLMPSPYGGVRAVVLVPAEAVEILEPAGTVPVERERPRPAATAGTPAADGSRTAAAGGPSAAPAGGTSAAPAGGAGGPQLPQRRSLRGRPAAGADRDRGQEAAEPGGHRAAPTPQQAGEWMAAYFRGSQGAVTGARDDKDRTDDTDDTDDTKEGR</sequence>
<name>A0ABN3LGN4_9ACTN</name>
<keyword evidence="7" id="KW-0732">Signal</keyword>
<comment type="caution">
    <text evidence="9">The sequence shown here is derived from an EMBL/GenBank/DDBJ whole genome shotgun (WGS) entry which is preliminary data.</text>
</comment>
<dbReference type="InterPro" id="IPR050428">
    <property type="entry name" value="TCS_sensor_his_kinase"/>
</dbReference>
<comment type="catalytic activity">
    <reaction evidence="1">
        <text>ATP + protein L-histidine = ADP + protein N-phospho-L-histidine.</text>
        <dbReference type="EC" id="2.7.13.3"/>
    </reaction>
</comment>
<dbReference type="InterPro" id="IPR036890">
    <property type="entry name" value="HATPase_C_sf"/>
</dbReference>
<evidence type="ECO:0000313" key="9">
    <source>
        <dbReference type="EMBL" id="GAA2483620.1"/>
    </source>
</evidence>
<dbReference type="Gene3D" id="3.30.565.10">
    <property type="entry name" value="Histidine kinase-like ATPase, C-terminal domain"/>
    <property type="match status" value="1"/>
</dbReference>
<gene>
    <name evidence="9" type="ORF">GCM10010406_19930</name>
</gene>
<evidence type="ECO:0000259" key="8">
    <source>
        <dbReference type="Pfam" id="PF02518"/>
    </source>
</evidence>
<evidence type="ECO:0000256" key="5">
    <source>
        <dbReference type="ARBA" id="ARBA00022777"/>
    </source>
</evidence>
<evidence type="ECO:0000313" key="10">
    <source>
        <dbReference type="Proteomes" id="UP001501358"/>
    </source>
</evidence>
<protein>
    <recommendedName>
        <fullName evidence="2">histidine kinase</fullName>
        <ecNumber evidence="2">2.7.13.3</ecNumber>
    </recommendedName>
</protein>
<keyword evidence="10" id="KW-1185">Reference proteome</keyword>
<dbReference type="Pfam" id="PF02518">
    <property type="entry name" value="HATPase_c"/>
    <property type="match status" value="1"/>
</dbReference>
<dbReference type="EMBL" id="BAAATA010000008">
    <property type="protein sequence ID" value="GAA2483620.1"/>
    <property type="molecule type" value="Genomic_DNA"/>
</dbReference>
<feature type="compositionally biased region" description="Low complexity" evidence="6">
    <location>
        <begin position="376"/>
        <end position="409"/>
    </location>
</feature>
<feature type="region of interest" description="Disordered" evidence="6">
    <location>
        <begin position="366"/>
        <end position="492"/>
    </location>
</feature>
<dbReference type="EC" id="2.7.13.3" evidence="2"/>
<evidence type="ECO:0000256" key="3">
    <source>
        <dbReference type="ARBA" id="ARBA00022553"/>
    </source>
</evidence>
<feature type="compositionally biased region" description="Acidic residues" evidence="6">
    <location>
        <begin position="480"/>
        <end position="492"/>
    </location>
</feature>
<dbReference type="PANTHER" id="PTHR45436">
    <property type="entry name" value="SENSOR HISTIDINE KINASE YKOH"/>
    <property type="match status" value="1"/>
</dbReference>
<evidence type="ECO:0000256" key="2">
    <source>
        <dbReference type="ARBA" id="ARBA00012438"/>
    </source>
</evidence>
<dbReference type="PANTHER" id="PTHR45436:SF5">
    <property type="entry name" value="SENSOR HISTIDINE KINASE TRCS"/>
    <property type="match status" value="1"/>
</dbReference>
<evidence type="ECO:0000256" key="4">
    <source>
        <dbReference type="ARBA" id="ARBA00022679"/>
    </source>
</evidence>
<keyword evidence="4" id="KW-0808">Transferase</keyword>
<accession>A0ABN3LGN4</accession>
<dbReference type="InterPro" id="IPR003594">
    <property type="entry name" value="HATPase_dom"/>
</dbReference>
<feature type="domain" description="Histidine kinase/HSP90-like ATPase" evidence="8">
    <location>
        <begin position="247"/>
        <end position="355"/>
    </location>
</feature>
<keyword evidence="3" id="KW-0597">Phosphoprotein</keyword>
<feature type="chain" id="PRO_5045357382" description="histidine kinase" evidence="7">
    <location>
        <begin position="23"/>
        <end position="492"/>
    </location>
</feature>
<evidence type="ECO:0000256" key="7">
    <source>
        <dbReference type="SAM" id="SignalP"/>
    </source>
</evidence>
<reference evidence="9 10" key="1">
    <citation type="journal article" date="2019" name="Int. J. Syst. Evol. Microbiol.">
        <title>The Global Catalogue of Microorganisms (GCM) 10K type strain sequencing project: providing services to taxonomists for standard genome sequencing and annotation.</title>
        <authorList>
            <consortium name="The Broad Institute Genomics Platform"/>
            <consortium name="The Broad Institute Genome Sequencing Center for Infectious Disease"/>
            <person name="Wu L."/>
            <person name="Ma J."/>
        </authorList>
    </citation>
    <scope>NUCLEOTIDE SEQUENCE [LARGE SCALE GENOMIC DNA]</scope>
    <source>
        <strain evidence="9 10">JCM 6307</strain>
    </source>
</reference>
<organism evidence="9 10">
    <name type="scientific">Streptomyces thermolineatus</name>
    <dbReference type="NCBI Taxonomy" id="44033"/>
    <lineage>
        <taxon>Bacteria</taxon>
        <taxon>Bacillati</taxon>
        <taxon>Actinomycetota</taxon>
        <taxon>Actinomycetes</taxon>
        <taxon>Kitasatosporales</taxon>
        <taxon>Streptomycetaceae</taxon>
        <taxon>Streptomyces</taxon>
    </lineage>
</organism>
<feature type="signal peptide" evidence="7">
    <location>
        <begin position="1"/>
        <end position="22"/>
    </location>
</feature>
<evidence type="ECO:0000256" key="1">
    <source>
        <dbReference type="ARBA" id="ARBA00000085"/>
    </source>
</evidence>
<keyword evidence="5" id="KW-0418">Kinase</keyword>
<dbReference type="Proteomes" id="UP001501358">
    <property type="component" value="Unassembled WGS sequence"/>
</dbReference>
<proteinExistence type="predicted"/>
<dbReference type="SUPFAM" id="SSF55874">
    <property type="entry name" value="ATPase domain of HSP90 chaperone/DNA topoisomerase II/histidine kinase"/>
    <property type="match status" value="1"/>
</dbReference>
<evidence type="ECO:0000256" key="6">
    <source>
        <dbReference type="SAM" id="MobiDB-lite"/>
    </source>
</evidence>